<dbReference type="AlphaFoldDB" id="A0A5J5BP96"/>
<evidence type="ECO:0000256" key="1">
    <source>
        <dbReference type="ARBA" id="ARBA00022737"/>
    </source>
</evidence>
<keyword evidence="4" id="KW-1185">Reference proteome</keyword>
<dbReference type="Pfam" id="PF13041">
    <property type="entry name" value="PPR_2"/>
    <property type="match status" value="4"/>
</dbReference>
<accession>A0A5J5BP96</accession>
<dbReference type="Proteomes" id="UP000325577">
    <property type="component" value="Linkage Group LG11"/>
</dbReference>
<dbReference type="OrthoDB" id="185373at2759"/>
<gene>
    <name evidence="3" type="ORF">F0562_021712</name>
</gene>
<dbReference type="Gene3D" id="1.25.40.10">
    <property type="entry name" value="Tetratricopeptide repeat domain"/>
    <property type="match status" value="5"/>
</dbReference>
<dbReference type="Pfam" id="PF12854">
    <property type="entry name" value="PPR_1"/>
    <property type="match status" value="2"/>
</dbReference>
<evidence type="ECO:0008006" key="5">
    <source>
        <dbReference type="Google" id="ProtNLM"/>
    </source>
</evidence>
<proteinExistence type="predicted"/>
<feature type="repeat" description="PPR" evidence="2">
    <location>
        <begin position="85"/>
        <end position="120"/>
    </location>
</feature>
<sequence length="585" mass="65573">MSALDDMREIGFRINYPCYSTLLMCLAKLDMGFPAFLVYRRMVGDGFVAGIIDYKNVINALSKNAFVQATEMFFSRVLKLGLGFDTHICTSLVLGCCRLGDLQEAFRVFEIMSKEDGCNPNSVTYSILIHGLCEAGRLDEAFQLKEEMSEKGCQPSTRTYTILIKAICDAGFIDKALGLLDEMVTKGCKPNVHTYTVLICKLCGEGKIEEANGMFRKMLKDGLFPGTVTYNALINGYCKEGMVVSAFELLSVMERRNCKPSIRTYNELMEGLCRVNRSYKAMLLLGKVINNGLWPDRVSYNILVDGFSKEGQLNMAFNMLNSMNSVGIEPDCFTFTSLINGLCKQGRPEQANGLLGLMVKKGISPDEVTFTALIDGYCKIGFIMSDKAIEAGVVSYNGDLDVQSLPVGGNGDDLFSNHVFREMDVGHAFKLRDKMEECGGPTVDLYNMLVMGLCKVGRMSEAEHIIQDMVRHGLFPDKAVCSFIIEQFCKERKYDYCLEFMKLILNNGFLPSFESYCSMILGLRNEGKIQEARRLISDLLRSAGIEDKTAISTYLEFLVKEDEPHKCLELLDLIEKMHHKERPII</sequence>
<organism evidence="3 4">
    <name type="scientific">Nyssa sinensis</name>
    <dbReference type="NCBI Taxonomy" id="561372"/>
    <lineage>
        <taxon>Eukaryota</taxon>
        <taxon>Viridiplantae</taxon>
        <taxon>Streptophyta</taxon>
        <taxon>Embryophyta</taxon>
        <taxon>Tracheophyta</taxon>
        <taxon>Spermatophyta</taxon>
        <taxon>Magnoliopsida</taxon>
        <taxon>eudicotyledons</taxon>
        <taxon>Gunneridae</taxon>
        <taxon>Pentapetalae</taxon>
        <taxon>asterids</taxon>
        <taxon>Cornales</taxon>
        <taxon>Nyssaceae</taxon>
        <taxon>Nyssa</taxon>
    </lineage>
</organism>
<feature type="repeat" description="PPR" evidence="2">
    <location>
        <begin position="191"/>
        <end position="225"/>
    </location>
</feature>
<dbReference type="GO" id="GO:0003729">
    <property type="term" value="F:mRNA binding"/>
    <property type="evidence" value="ECO:0007669"/>
    <property type="project" value="TreeGrafter"/>
</dbReference>
<dbReference type="PANTHER" id="PTHR47932">
    <property type="entry name" value="ATPASE EXPRESSION PROTEIN 3"/>
    <property type="match status" value="1"/>
</dbReference>
<feature type="repeat" description="PPR" evidence="2">
    <location>
        <begin position="121"/>
        <end position="155"/>
    </location>
</feature>
<evidence type="ECO:0000313" key="3">
    <source>
        <dbReference type="EMBL" id="KAA8543542.1"/>
    </source>
</evidence>
<dbReference type="InterPro" id="IPR002885">
    <property type="entry name" value="PPR_rpt"/>
</dbReference>
<name>A0A5J5BP96_9ASTE</name>
<reference evidence="3 4" key="1">
    <citation type="submission" date="2019-09" db="EMBL/GenBank/DDBJ databases">
        <title>A chromosome-level genome assembly of the Chinese tupelo Nyssa sinensis.</title>
        <authorList>
            <person name="Yang X."/>
            <person name="Kang M."/>
            <person name="Yang Y."/>
            <person name="Xiong H."/>
            <person name="Wang M."/>
            <person name="Zhang Z."/>
            <person name="Wang Z."/>
            <person name="Wu H."/>
            <person name="Ma T."/>
            <person name="Liu J."/>
            <person name="Xi Z."/>
        </authorList>
    </citation>
    <scope>NUCLEOTIDE SEQUENCE [LARGE SCALE GENOMIC DNA]</scope>
    <source>
        <strain evidence="3">J267</strain>
        <tissue evidence="3">Leaf</tissue>
    </source>
</reference>
<dbReference type="PANTHER" id="PTHR47932:SF62">
    <property type="entry name" value="EXPRESSED PROTEIN"/>
    <property type="match status" value="1"/>
</dbReference>
<dbReference type="Pfam" id="PF01535">
    <property type="entry name" value="PPR"/>
    <property type="match status" value="3"/>
</dbReference>
<dbReference type="InterPro" id="IPR011990">
    <property type="entry name" value="TPR-like_helical_dom_sf"/>
</dbReference>
<dbReference type="NCBIfam" id="TIGR00756">
    <property type="entry name" value="PPR"/>
    <property type="match status" value="8"/>
</dbReference>
<keyword evidence="1" id="KW-0677">Repeat</keyword>
<feature type="repeat" description="PPR" evidence="2">
    <location>
        <begin position="226"/>
        <end position="260"/>
    </location>
</feature>
<feature type="repeat" description="PPR" evidence="2">
    <location>
        <begin position="296"/>
        <end position="330"/>
    </location>
</feature>
<feature type="repeat" description="PPR" evidence="2">
    <location>
        <begin position="331"/>
        <end position="365"/>
    </location>
</feature>
<feature type="repeat" description="PPR" evidence="2">
    <location>
        <begin position="442"/>
        <end position="476"/>
    </location>
</feature>
<feature type="repeat" description="PPR" evidence="2">
    <location>
        <begin position="261"/>
        <end position="295"/>
    </location>
</feature>
<evidence type="ECO:0000256" key="2">
    <source>
        <dbReference type="PROSITE-ProRule" id="PRU00708"/>
    </source>
</evidence>
<protein>
    <recommendedName>
        <fullName evidence="5">Pentacotripeptide-repeat region of PRORP domain-containing protein</fullName>
    </recommendedName>
</protein>
<evidence type="ECO:0000313" key="4">
    <source>
        <dbReference type="Proteomes" id="UP000325577"/>
    </source>
</evidence>
<dbReference type="EMBL" id="CM018034">
    <property type="protein sequence ID" value="KAA8543542.1"/>
    <property type="molecule type" value="Genomic_DNA"/>
</dbReference>
<dbReference type="PROSITE" id="PS51375">
    <property type="entry name" value="PPR"/>
    <property type="match status" value="9"/>
</dbReference>
<feature type="repeat" description="PPR" evidence="2">
    <location>
        <begin position="156"/>
        <end position="190"/>
    </location>
</feature>